<accession>A0A1S6IM04</accession>
<evidence type="ECO:0000256" key="1">
    <source>
        <dbReference type="SAM" id="Phobius"/>
    </source>
</evidence>
<evidence type="ECO:0000313" key="2">
    <source>
        <dbReference type="EMBL" id="AQS52598.1"/>
    </source>
</evidence>
<dbReference type="AlphaFoldDB" id="A0A1S6IM04"/>
<sequence>MENKEEKPRFKRYNMYDQMNINEKWLDVFIIAMIVLLVGVVIWGSL</sequence>
<name>A0A1S6IM04_9LACT</name>
<organism evidence="2 3">
    <name type="scientific">Jeotgalibaca dankookensis</name>
    <dbReference type="NCBI Taxonomy" id="708126"/>
    <lineage>
        <taxon>Bacteria</taxon>
        <taxon>Bacillati</taxon>
        <taxon>Bacillota</taxon>
        <taxon>Bacilli</taxon>
        <taxon>Lactobacillales</taxon>
        <taxon>Carnobacteriaceae</taxon>
        <taxon>Jeotgalibaca</taxon>
    </lineage>
</organism>
<dbReference type="Proteomes" id="UP000188993">
    <property type="component" value="Chromosome"/>
</dbReference>
<dbReference type="STRING" id="708126.BW727_100189"/>
<keyword evidence="1" id="KW-1133">Transmembrane helix</keyword>
<evidence type="ECO:0000313" key="3">
    <source>
        <dbReference type="Proteomes" id="UP000188993"/>
    </source>
</evidence>
<protein>
    <submittedName>
        <fullName evidence="2">Uncharacterized protein</fullName>
    </submittedName>
</protein>
<keyword evidence="3" id="KW-1185">Reference proteome</keyword>
<keyword evidence="1" id="KW-0812">Transmembrane</keyword>
<dbReference type="EMBL" id="CP019728">
    <property type="protein sequence ID" value="AQS52598.1"/>
    <property type="molecule type" value="Genomic_DNA"/>
</dbReference>
<dbReference type="RefSeq" id="WP_156179548.1">
    <property type="nucleotide sequence ID" value="NZ_BBYN01000005.1"/>
</dbReference>
<proteinExistence type="predicted"/>
<reference evidence="2 3" key="1">
    <citation type="journal article" date="2014" name="Int. J. Syst. Evol. Microbiol.">
        <title>Jeotgalibaca dankookensis gen. nov., sp. nov., a member of the family Carnobacteriaceae, isolated from seujeot (Korean traditional food).</title>
        <authorList>
            <person name="Lee D.G."/>
            <person name="Trujillo M.E."/>
            <person name="Kang H."/>
            <person name="Ahn T.Y."/>
        </authorList>
    </citation>
    <scope>NUCLEOTIDE SEQUENCE [LARGE SCALE GENOMIC DNA]</scope>
    <source>
        <strain evidence="2 3">EX-07</strain>
    </source>
</reference>
<feature type="transmembrane region" description="Helical" evidence="1">
    <location>
        <begin position="25"/>
        <end position="44"/>
    </location>
</feature>
<dbReference type="KEGG" id="jda:BW727_100189"/>
<keyword evidence="1" id="KW-0472">Membrane</keyword>
<gene>
    <name evidence="2" type="ORF">BW727_100189</name>
</gene>